<evidence type="ECO:0000256" key="2">
    <source>
        <dbReference type="ARBA" id="ARBA00010617"/>
    </source>
</evidence>
<comment type="cofactor">
    <cofactor evidence="1">
        <name>heme</name>
        <dbReference type="ChEBI" id="CHEBI:30413"/>
    </cofactor>
</comment>
<evidence type="ECO:0000256" key="3">
    <source>
        <dbReference type="ARBA" id="ARBA00022617"/>
    </source>
</evidence>
<dbReference type="Pfam" id="PF00067">
    <property type="entry name" value="p450"/>
    <property type="match status" value="1"/>
</dbReference>
<keyword evidence="3 8" id="KW-0349">Heme</keyword>
<comment type="similarity">
    <text evidence="2 8">Belongs to the cytochrome P450 family.</text>
</comment>
<evidence type="ECO:0000313" key="11">
    <source>
        <dbReference type="Proteomes" id="UP001338125"/>
    </source>
</evidence>
<dbReference type="PANTHER" id="PTHR24305">
    <property type="entry name" value="CYTOCHROME P450"/>
    <property type="match status" value="1"/>
</dbReference>
<evidence type="ECO:0000256" key="9">
    <source>
        <dbReference type="SAM" id="Phobius"/>
    </source>
</evidence>
<dbReference type="InterPro" id="IPR036396">
    <property type="entry name" value="Cyt_P450_sf"/>
</dbReference>
<keyword evidence="6 8" id="KW-0408">Iron</keyword>
<dbReference type="SUPFAM" id="SSF48264">
    <property type="entry name" value="Cytochrome P450"/>
    <property type="match status" value="1"/>
</dbReference>
<accession>A0ABR0T4I2</accession>
<keyword evidence="9" id="KW-1133">Transmembrane helix</keyword>
<dbReference type="PRINTS" id="PR00385">
    <property type="entry name" value="P450"/>
</dbReference>
<evidence type="ECO:0000256" key="1">
    <source>
        <dbReference type="ARBA" id="ARBA00001971"/>
    </source>
</evidence>
<feature type="transmembrane region" description="Helical" evidence="9">
    <location>
        <begin position="53"/>
        <end position="74"/>
    </location>
</feature>
<keyword evidence="9" id="KW-0812">Transmembrane</keyword>
<keyword evidence="4 8" id="KW-0479">Metal-binding</keyword>
<dbReference type="GO" id="GO:0004497">
    <property type="term" value="F:monooxygenase activity"/>
    <property type="evidence" value="ECO:0007669"/>
    <property type="project" value="UniProtKB-KW"/>
</dbReference>
<evidence type="ECO:0000256" key="6">
    <source>
        <dbReference type="ARBA" id="ARBA00023004"/>
    </source>
</evidence>
<organism evidence="10 11">
    <name type="scientific">Cladobotryum mycophilum</name>
    <dbReference type="NCBI Taxonomy" id="491253"/>
    <lineage>
        <taxon>Eukaryota</taxon>
        <taxon>Fungi</taxon>
        <taxon>Dikarya</taxon>
        <taxon>Ascomycota</taxon>
        <taxon>Pezizomycotina</taxon>
        <taxon>Sordariomycetes</taxon>
        <taxon>Hypocreomycetidae</taxon>
        <taxon>Hypocreales</taxon>
        <taxon>Hypocreaceae</taxon>
        <taxon>Cladobotryum</taxon>
    </lineage>
</organism>
<protein>
    <submittedName>
        <fullName evidence="10">Cytochrome P450 monooxygenase astB</fullName>
    </submittedName>
</protein>
<reference evidence="10 11" key="1">
    <citation type="submission" date="2024-01" db="EMBL/GenBank/DDBJ databases">
        <title>Complete genome of Cladobotryum mycophilum ATHUM6906.</title>
        <authorList>
            <person name="Christinaki A.C."/>
            <person name="Myridakis A.I."/>
            <person name="Kouvelis V.N."/>
        </authorList>
    </citation>
    <scope>NUCLEOTIDE SEQUENCE [LARGE SCALE GENOMIC DNA]</scope>
    <source>
        <strain evidence="10 11">ATHUM6906</strain>
    </source>
</reference>
<keyword evidence="9" id="KW-0472">Membrane</keyword>
<evidence type="ECO:0000256" key="4">
    <source>
        <dbReference type="ARBA" id="ARBA00022723"/>
    </source>
</evidence>
<evidence type="ECO:0000256" key="7">
    <source>
        <dbReference type="ARBA" id="ARBA00023033"/>
    </source>
</evidence>
<sequence>MSVSVFRRCQQLTPESSELASCNFTSFKIRDSGFTMAIQDYFADFHLTWGQTFGGLFALWLIYAITLTVQRLWLSPISHIPGPKLAALTQYYEFYYDIILGGQYTFKILEMHKKYGPVIRISPWEVHVGEHAFHSELYAAPNRPRNKWPFWAKQFGAPYSALATLDHHHHKLRRSALNPFFSTQTVRKLQPVVEERADALLEGFVNYASSPKCKEPLDFMYPYSAFTNDVINEYAFARSDRLVDASDFGAEVTDNLLLGTHMGPLIKHANWLLAIVMSLPESVSGFCIPGWGGWLKMKNDILSQIKEIKASENTEQWQLDVNYPTIFHELISSKLLPEQEKTPERLAQEGQILVQGGTLTTSWTLSLATFHLLNRPETLRKLRNELFAAIPDPNQIVPLTQLESLPYLRAVVKESLRHGIGTSGRLPRIAPDESFSIRDPATGKDCYIPPNTVISMSPYKTIMDPTLFPDPLDFRPERWLDSEERLDSYLTVFGGGPRVCLGQALVTAELYLMLAKFFRRWGSGGVVGGSDDGDRREGDVGCIKIYETTSRDCEMASDYFIPIPYKGSKGLRFVLALS</sequence>
<evidence type="ECO:0000256" key="8">
    <source>
        <dbReference type="RuleBase" id="RU000461"/>
    </source>
</evidence>
<dbReference type="InterPro" id="IPR002401">
    <property type="entry name" value="Cyt_P450_E_grp-I"/>
</dbReference>
<name>A0ABR0T4I2_9HYPO</name>
<dbReference type="PRINTS" id="PR00463">
    <property type="entry name" value="EP450I"/>
</dbReference>
<keyword evidence="5 8" id="KW-0560">Oxidoreductase</keyword>
<keyword evidence="7 8" id="KW-0503">Monooxygenase</keyword>
<comment type="caution">
    <text evidence="10">The sequence shown here is derived from an EMBL/GenBank/DDBJ whole genome shotgun (WGS) entry which is preliminary data.</text>
</comment>
<dbReference type="InterPro" id="IPR050121">
    <property type="entry name" value="Cytochrome_P450_monoxygenase"/>
</dbReference>
<dbReference type="Gene3D" id="1.10.630.10">
    <property type="entry name" value="Cytochrome P450"/>
    <property type="match status" value="1"/>
</dbReference>
<dbReference type="InterPro" id="IPR017972">
    <property type="entry name" value="Cyt_P450_CS"/>
</dbReference>
<dbReference type="EMBL" id="JAVFKD010000001">
    <property type="protein sequence ID" value="KAK5998836.1"/>
    <property type="molecule type" value="Genomic_DNA"/>
</dbReference>
<evidence type="ECO:0000256" key="5">
    <source>
        <dbReference type="ARBA" id="ARBA00023002"/>
    </source>
</evidence>
<dbReference type="Proteomes" id="UP001338125">
    <property type="component" value="Unassembled WGS sequence"/>
</dbReference>
<dbReference type="InterPro" id="IPR001128">
    <property type="entry name" value="Cyt_P450"/>
</dbReference>
<proteinExistence type="inferred from homology"/>
<gene>
    <name evidence="10" type="ORF">PT974_01219</name>
</gene>
<keyword evidence="11" id="KW-1185">Reference proteome</keyword>
<dbReference type="PROSITE" id="PS00086">
    <property type="entry name" value="CYTOCHROME_P450"/>
    <property type="match status" value="1"/>
</dbReference>
<dbReference type="PANTHER" id="PTHR24305:SF157">
    <property type="entry name" value="N-ACETYLTRYPTOPHAN 6-HYDROXYLASE IVOC-RELATED"/>
    <property type="match status" value="1"/>
</dbReference>
<dbReference type="CDD" id="cd11062">
    <property type="entry name" value="CYP58-like"/>
    <property type="match status" value="1"/>
</dbReference>
<evidence type="ECO:0000313" key="10">
    <source>
        <dbReference type="EMBL" id="KAK5998836.1"/>
    </source>
</evidence>